<evidence type="ECO:0000313" key="1">
    <source>
        <dbReference type="EMBL" id="MQW38097.1"/>
    </source>
</evidence>
<name>A0A222J9V6_RHIML</name>
<reference evidence="1 2" key="1">
    <citation type="journal article" date="2013" name="Genome Biol.">
        <title>Comparative genomics of the core and accessory genomes of 48 Sinorhizobium strains comprising five genospecies.</title>
        <authorList>
            <person name="Sugawara M."/>
            <person name="Epstein B."/>
            <person name="Badgley B.D."/>
            <person name="Unno T."/>
            <person name="Xu L."/>
            <person name="Reese J."/>
            <person name="Gyaneshwar P."/>
            <person name="Denny R."/>
            <person name="Mudge J."/>
            <person name="Bharti A.K."/>
            <person name="Farmer A.D."/>
            <person name="May G.D."/>
            <person name="Woodward J.E."/>
            <person name="Medigue C."/>
            <person name="Vallenet D."/>
            <person name="Lajus A."/>
            <person name="Rouy Z."/>
            <person name="Martinez-Vaz B."/>
            <person name="Tiffin P."/>
            <person name="Young N.D."/>
            <person name="Sadowsky M.J."/>
        </authorList>
    </citation>
    <scope>NUCLEOTIDE SEQUENCE [LARGE SCALE GENOMIC DNA]</scope>
    <source>
        <strain evidence="1 2">N6B1</strain>
    </source>
</reference>
<protein>
    <submittedName>
        <fullName evidence="1">Uncharacterized protein</fullName>
    </submittedName>
</protein>
<gene>
    <name evidence="1" type="ORF">GHK53_36530</name>
</gene>
<evidence type="ECO:0000313" key="2">
    <source>
        <dbReference type="Proteomes" id="UP000429484"/>
    </source>
</evidence>
<proteinExistence type="predicted"/>
<accession>A0A222J9V6</accession>
<comment type="caution">
    <text evidence="1">The sequence shown here is derived from an EMBL/GenBank/DDBJ whole genome shotgun (WGS) entry which is preliminary data.</text>
</comment>
<dbReference type="AlphaFoldDB" id="A0A222J9V6"/>
<dbReference type="EMBL" id="WISR01000294">
    <property type="protein sequence ID" value="MQW38097.1"/>
    <property type="molecule type" value="Genomic_DNA"/>
</dbReference>
<dbReference type="Proteomes" id="UP000429484">
    <property type="component" value="Unassembled WGS sequence"/>
</dbReference>
<sequence length="125" mass="14114">MQDIYSYDSKTQQSYVGPIYIDGQTMFRQLDSGSSEHRNTLLNAETALSNLALYDYVTAQSAWPQDYTAAMSFLHEALNDFADIPTGIEAQAFVSQNACLFRSLKTCYIFATFEREANVAAHPRY</sequence>
<organism evidence="1 2">
    <name type="scientific">Rhizobium meliloti</name>
    <name type="common">Ensifer meliloti</name>
    <name type="synonym">Sinorhizobium meliloti</name>
    <dbReference type="NCBI Taxonomy" id="382"/>
    <lineage>
        <taxon>Bacteria</taxon>
        <taxon>Pseudomonadati</taxon>
        <taxon>Pseudomonadota</taxon>
        <taxon>Alphaproteobacteria</taxon>
        <taxon>Hyphomicrobiales</taxon>
        <taxon>Rhizobiaceae</taxon>
        <taxon>Sinorhizobium/Ensifer group</taxon>
        <taxon>Sinorhizobium</taxon>
    </lineage>
</organism>